<name>A0AC34Q3X4_9BILA</name>
<protein>
    <submittedName>
        <fullName evidence="2">Solute carrier family 40 member</fullName>
    </submittedName>
</protein>
<dbReference type="WBParaSite" id="JU765_v2.g12709.t1">
    <property type="protein sequence ID" value="JU765_v2.g12709.t1"/>
    <property type="gene ID" value="JU765_v2.g12709"/>
</dbReference>
<dbReference type="Proteomes" id="UP000887576">
    <property type="component" value="Unplaced"/>
</dbReference>
<proteinExistence type="predicted"/>
<evidence type="ECO:0000313" key="1">
    <source>
        <dbReference type="Proteomes" id="UP000887576"/>
    </source>
</evidence>
<accession>A0AC34Q3X4</accession>
<sequence>MILASYVGNWYDRSGRWLGAQGCLLFNNLSVAISAGLLVVSLSLSNNAETSTGETVGYLASLFGAITFCAIAMAAASGEKTAFSKDWIVVMVSSFCESETNEANSQSSQMVDSAENRAAKYTKKLSTQNAILRVIDQFSSIVSPIVGGVILDTLGLKATCYVMVGWNFIGWLGESFTLHWVYQRVPNLALKKSQPKVDGQTQKGPAMSIFGMLKLYFGQAVFPAAFGLALLYMTVLAFDGISISFGQKQGLDSTILGVFQAIGASLGMLAAIGFPAITSWLGLHKGAFLGLSEELACLGICVVSVFLPGSPFDLSGYFGSLTWHDWWKTFVDTFDASSADKKTTNSTGMNWSDFTVNHESAASLFTLYSGIALARFGLWLTDLAITQLMQESIEESLRGTIFGVETAFCQFFSVAKDVIAILLPDSKTFGLLVFVSVCAVGTAFLLFFCFQIKKLTAEARVADQVHPVTQIQVDTVDDTIPAVLKSNKNSFGTFE</sequence>
<reference evidence="2" key="1">
    <citation type="submission" date="2022-11" db="UniProtKB">
        <authorList>
            <consortium name="WormBaseParasite"/>
        </authorList>
    </citation>
    <scope>IDENTIFICATION</scope>
</reference>
<evidence type="ECO:0000313" key="2">
    <source>
        <dbReference type="WBParaSite" id="JU765_v2.g12709.t1"/>
    </source>
</evidence>
<organism evidence="1 2">
    <name type="scientific">Panagrolaimus sp. JU765</name>
    <dbReference type="NCBI Taxonomy" id="591449"/>
    <lineage>
        <taxon>Eukaryota</taxon>
        <taxon>Metazoa</taxon>
        <taxon>Ecdysozoa</taxon>
        <taxon>Nematoda</taxon>
        <taxon>Chromadorea</taxon>
        <taxon>Rhabditida</taxon>
        <taxon>Tylenchina</taxon>
        <taxon>Panagrolaimomorpha</taxon>
        <taxon>Panagrolaimoidea</taxon>
        <taxon>Panagrolaimidae</taxon>
        <taxon>Panagrolaimus</taxon>
    </lineage>
</organism>